<comment type="caution">
    <text evidence="3">The sequence shown here is derived from an EMBL/GenBank/DDBJ whole genome shotgun (WGS) entry which is preliminary data.</text>
</comment>
<dbReference type="EMBL" id="VHQG01000001">
    <property type="protein sequence ID" value="TPW77719.1"/>
    <property type="molecule type" value="Genomic_DNA"/>
</dbReference>
<evidence type="ECO:0000313" key="4">
    <source>
        <dbReference type="Proteomes" id="UP000316252"/>
    </source>
</evidence>
<gene>
    <name evidence="3" type="ORF">FJ657_03435</name>
</gene>
<protein>
    <submittedName>
        <fullName evidence="3">Uncharacterized protein</fullName>
    </submittedName>
</protein>
<feature type="transmembrane region" description="Helical" evidence="2">
    <location>
        <begin position="37"/>
        <end position="59"/>
    </location>
</feature>
<reference evidence="3 4" key="1">
    <citation type="submission" date="2019-06" db="EMBL/GenBank/DDBJ databases">
        <authorList>
            <person name="Li F."/>
        </authorList>
    </citation>
    <scope>NUCLEOTIDE SEQUENCE [LARGE SCALE GENOMIC DNA]</scope>
    <source>
        <strain evidence="3 4">10F1D-1</strain>
    </source>
</reference>
<proteinExistence type="predicted"/>
<dbReference type="Proteomes" id="UP000316252">
    <property type="component" value="Unassembled WGS sequence"/>
</dbReference>
<keyword evidence="4" id="KW-1185">Reference proteome</keyword>
<evidence type="ECO:0000256" key="1">
    <source>
        <dbReference type="SAM" id="MobiDB-lite"/>
    </source>
</evidence>
<accession>A0A506YB71</accession>
<organism evidence="3 4">
    <name type="scientific">Schumannella soli</name>
    <dbReference type="NCBI Taxonomy" id="2590779"/>
    <lineage>
        <taxon>Bacteria</taxon>
        <taxon>Bacillati</taxon>
        <taxon>Actinomycetota</taxon>
        <taxon>Actinomycetes</taxon>
        <taxon>Micrococcales</taxon>
        <taxon>Microbacteriaceae</taxon>
        <taxon>Schumannella</taxon>
    </lineage>
</organism>
<keyword evidence="2" id="KW-0472">Membrane</keyword>
<dbReference type="RefSeq" id="WP_219995853.1">
    <property type="nucleotide sequence ID" value="NZ_VHQG01000001.1"/>
</dbReference>
<name>A0A506YB71_9MICO</name>
<keyword evidence="2" id="KW-0812">Transmembrane</keyword>
<dbReference type="AlphaFoldDB" id="A0A506YB71"/>
<evidence type="ECO:0000313" key="3">
    <source>
        <dbReference type="EMBL" id="TPW77719.1"/>
    </source>
</evidence>
<feature type="region of interest" description="Disordered" evidence="1">
    <location>
        <begin position="249"/>
        <end position="270"/>
    </location>
</feature>
<evidence type="ECO:0000256" key="2">
    <source>
        <dbReference type="SAM" id="Phobius"/>
    </source>
</evidence>
<sequence length="270" mass="27047">MTSPTLEPRFASAVRDELTAIGTRSSLLERRQRRSRLLTAGAIAVGVVAATTGAGLVAATAPGSTTVAPSGDAVTVTRTGTSTIELGPRNGANAVILDVTCVSDHGAISVPTSGGLSFDADGTTAASPGTTEWDCAETTAVVHIPTGYAADGSASITVTADPGTEWEATARWGVSTTSDWGVNSEGQTYGEPNALRGYPDLVPVRASNGRDGFAYSKDFIRPHSCGDSLPVYAVNGTTVVGEFPFGEPSGPGCAPGGAKPSGAASGVTTG</sequence>
<keyword evidence="2" id="KW-1133">Transmembrane helix</keyword>